<evidence type="ECO:0000313" key="2">
    <source>
        <dbReference type="EMBL" id="VAW07290.1"/>
    </source>
</evidence>
<dbReference type="Pfam" id="PF00535">
    <property type="entry name" value="Glycos_transf_2"/>
    <property type="match status" value="1"/>
</dbReference>
<dbReference type="SUPFAM" id="SSF53448">
    <property type="entry name" value="Nucleotide-diphospho-sugar transferases"/>
    <property type="match status" value="1"/>
</dbReference>
<proteinExistence type="predicted"/>
<name>A0A3B0SS19_9ZZZZ</name>
<accession>A0A3B0SS19</accession>
<dbReference type="EMBL" id="UOEK01000394">
    <property type="protein sequence ID" value="VAW07290.1"/>
    <property type="molecule type" value="Genomic_DNA"/>
</dbReference>
<dbReference type="CDD" id="cd00761">
    <property type="entry name" value="Glyco_tranf_GTA_type"/>
    <property type="match status" value="1"/>
</dbReference>
<sequence length="333" mass="37319">MTPGTDHSDQAAPTLSVVMPAFNAAAFIDEAIDSVLSQTYADLELIIVDDASTDDTLDIIERRALDDDRIRILRNETNLGPGGSTNRGIEVAAGHLIGRMDADDISLPERFEIQVATLRENPHYAVVGTFASHINEEGVILSLSKTGPVSEVEFDRLRGADEPTMVFGGTALFTRELFDKVGGFDPQLRAAVELDLFDRMSDHGPIIAVPEPLLHYRLHANSIVATRFYEGRQIHRFVWARRASQNSGKQPMTLDQFIAWENQRPVWRMVFVRLDDSAQLHYREAGLAFGGNDRMGLLWNLTRAFLANPRWVLHRLWTQRFSPEARASSHLSS</sequence>
<dbReference type="InterPro" id="IPR050834">
    <property type="entry name" value="Glycosyltransf_2"/>
</dbReference>
<gene>
    <name evidence="2" type="ORF">MNBD_ACTINO02-1555</name>
</gene>
<reference evidence="2" key="1">
    <citation type="submission" date="2018-06" db="EMBL/GenBank/DDBJ databases">
        <authorList>
            <person name="Zhirakovskaya E."/>
        </authorList>
    </citation>
    <scope>NUCLEOTIDE SEQUENCE</scope>
</reference>
<protein>
    <recommendedName>
        <fullName evidence="1">Glycosyltransferase 2-like domain-containing protein</fullName>
    </recommendedName>
</protein>
<evidence type="ECO:0000259" key="1">
    <source>
        <dbReference type="Pfam" id="PF00535"/>
    </source>
</evidence>
<dbReference type="PANTHER" id="PTHR43685:SF11">
    <property type="entry name" value="GLYCOSYLTRANSFERASE TAGX-RELATED"/>
    <property type="match status" value="1"/>
</dbReference>
<feature type="domain" description="Glycosyltransferase 2-like" evidence="1">
    <location>
        <begin position="16"/>
        <end position="181"/>
    </location>
</feature>
<organism evidence="2">
    <name type="scientific">hydrothermal vent metagenome</name>
    <dbReference type="NCBI Taxonomy" id="652676"/>
    <lineage>
        <taxon>unclassified sequences</taxon>
        <taxon>metagenomes</taxon>
        <taxon>ecological metagenomes</taxon>
    </lineage>
</organism>
<dbReference type="InterPro" id="IPR029044">
    <property type="entry name" value="Nucleotide-diphossugar_trans"/>
</dbReference>
<dbReference type="InterPro" id="IPR001173">
    <property type="entry name" value="Glyco_trans_2-like"/>
</dbReference>
<dbReference type="PANTHER" id="PTHR43685">
    <property type="entry name" value="GLYCOSYLTRANSFERASE"/>
    <property type="match status" value="1"/>
</dbReference>
<dbReference type="AlphaFoldDB" id="A0A3B0SS19"/>
<dbReference type="Gene3D" id="3.90.550.10">
    <property type="entry name" value="Spore Coat Polysaccharide Biosynthesis Protein SpsA, Chain A"/>
    <property type="match status" value="1"/>
</dbReference>